<dbReference type="Proteomes" id="UP000522313">
    <property type="component" value="Unassembled WGS sequence"/>
</dbReference>
<evidence type="ECO:0000313" key="7">
    <source>
        <dbReference type="Proteomes" id="UP000560131"/>
    </source>
</evidence>
<keyword evidence="3" id="KW-0694">RNA-binding</keyword>
<dbReference type="GO" id="GO:1902209">
    <property type="term" value="P:negative regulation of bacterial-type flagellum assembly"/>
    <property type="evidence" value="ECO:0007669"/>
    <property type="project" value="InterPro"/>
</dbReference>
<evidence type="ECO:0000256" key="3">
    <source>
        <dbReference type="ARBA" id="ARBA00022884"/>
    </source>
</evidence>
<keyword evidence="1" id="KW-0678">Repressor</keyword>
<reference evidence="5 6" key="3">
    <citation type="submission" date="2020-08" db="EMBL/GenBank/DDBJ databases">
        <authorList>
            <person name="Partida-Martinez L."/>
            <person name="Huntemann M."/>
            <person name="Clum A."/>
            <person name="Wang J."/>
            <person name="Palaniappan K."/>
            <person name="Ritter S."/>
            <person name="Chen I.-M."/>
            <person name="Stamatis D."/>
            <person name="Reddy T."/>
            <person name="O'Malley R."/>
            <person name="Daum C."/>
            <person name="Shapiro N."/>
            <person name="Ivanova N."/>
            <person name="Kyrpides N."/>
            <person name="Woyke T."/>
        </authorList>
    </citation>
    <scope>NUCLEOTIDE SEQUENCE [LARGE SCALE GENOMIC DNA]</scope>
    <source>
        <strain evidence="5 6">AS3.13</strain>
    </source>
</reference>
<dbReference type="GO" id="GO:0048027">
    <property type="term" value="F:mRNA 5'-UTR binding"/>
    <property type="evidence" value="ECO:0007669"/>
    <property type="project" value="InterPro"/>
</dbReference>
<dbReference type="InterPro" id="IPR009967">
    <property type="entry name" value="Flagellum_FlbT"/>
</dbReference>
<keyword evidence="5" id="KW-0969">Cilium</keyword>
<dbReference type="RefSeq" id="WP_184035484.1">
    <property type="nucleotide sequence ID" value="NZ_BAABAR010000004.1"/>
</dbReference>
<dbReference type="GO" id="GO:0044781">
    <property type="term" value="P:bacterial-type flagellum organization"/>
    <property type="evidence" value="ECO:0007669"/>
    <property type="project" value="UniProtKB-KW"/>
</dbReference>
<comment type="caution">
    <text evidence="5">The sequence shown here is derived from an EMBL/GenBank/DDBJ whole genome shotgun (WGS) entry which is preliminary data.</text>
</comment>
<evidence type="ECO:0000313" key="6">
    <source>
        <dbReference type="Proteomes" id="UP000522313"/>
    </source>
</evidence>
<dbReference type="AlphaFoldDB" id="A0A7X0JD10"/>
<protein>
    <submittedName>
        <fullName evidence="5">Flagellar protein FlbT</fullName>
    </submittedName>
</protein>
<evidence type="ECO:0000256" key="2">
    <source>
        <dbReference type="ARBA" id="ARBA00022795"/>
    </source>
</evidence>
<dbReference type="EMBL" id="JACHBT010000012">
    <property type="protein sequence ID" value="MBB6505375.1"/>
    <property type="molecule type" value="Genomic_DNA"/>
</dbReference>
<keyword evidence="2" id="KW-1005">Bacterial flagellum biogenesis</keyword>
<evidence type="ECO:0000313" key="4">
    <source>
        <dbReference type="EMBL" id="MBB5725663.1"/>
    </source>
</evidence>
<keyword evidence="5" id="KW-0966">Cell projection</keyword>
<evidence type="ECO:0000256" key="1">
    <source>
        <dbReference type="ARBA" id="ARBA00022491"/>
    </source>
</evidence>
<proteinExistence type="predicted"/>
<dbReference type="Proteomes" id="UP000560131">
    <property type="component" value="Unassembled WGS sequence"/>
</dbReference>
<sequence>MALHITLRNGEKMIVNGAVLRAVGRTQICFENKALLLRGRDVMTPEESDTPSKRLYFATMMAYIDPDGLERHRETLLVLIADLLDALEGLEAKAICTSYAQKIATSDFYAALGDCRRLIDYETVALNRFAAA</sequence>
<name>A0A7X0JD10_9SPHN</name>
<dbReference type="Pfam" id="PF07378">
    <property type="entry name" value="FlbT"/>
    <property type="match status" value="1"/>
</dbReference>
<keyword evidence="5" id="KW-0282">Flagellum</keyword>
<organism evidence="5 6">
    <name type="scientific">Sphingomonas endophytica</name>
    <dbReference type="NCBI Taxonomy" id="869719"/>
    <lineage>
        <taxon>Bacteria</taxon>
        <taxon>Pseudomonadati</taxon>
        <taxon>Pseudomonadota</taxon>
        <taxon>Alphaproteobacteria</taxon>
        <taxon>Sphingomonadales</taxon>
        <taxon>Sphingomonadaceae</taxon>
        <taxon>Sphingomonas</taxon>
    </lineage>
</organism>
<accession>A0A7X0JD10</accession>
<reference evidence="5 6" key="2">
    <citation type="submission" date="2020-08" db="EMBL/GenBank/DDBJ databases">
        <title>The Agave Microbiome: Exploring the role of microbial communities in plant adaptations to desert environments.</title>
        <authorList>
            <person name="Partida-Martinez L.P."/>
        </authorList>
    </citation>
    <scope>NUCLEOTIDE SEQUENCE [LARGE SCALE GENOMIC DNA]</scope>
    <source>
        <strain evidence="5 6">AS3.13</strain>
    </source>
</reference>
<evidence type="ECO:0000313" key="5">
    <source>
        <dbReference type="EMBL" id="MBB6505375.1"/>
    </source>
</evidence>
<gene>
    <name evidence="5" type="ORF">F4693_002363</name>
    <name evidence="4" type="ORF">FHS97_001589</name>
</gene>
<dbReference type="EMBL" id="JACIJN010000004">
    <property type="protein sequence ID" value="MBB5725663.1"/>
    <property type="molecule type" value="Genomic_DNA"/>
</dbReference>
<keyword evidence="7" id="KW-1185">Reference proteome</keyword>
<dbReference type="GO" id="GO:0006402">
    <property type="term" value="P:mRNA catabolic process"/>
    <property type="evidence" value="ECO:0007669"/>
    <property type="project" value="InterPro"/>
</dbReference>
<reference evidence="4 7" key="1">
    <citation type="submission" date="2020-08" db="EMBL/GenBank/DDBJ databases">
        <title>Genomic Encyclopedia of Type Strains, Phase IV (KMG-IV): sequencing the most valuable type-strain genomes for metagenomic binning, comparative biology and taxonomic classification.</title>
        <authorList>
            <person name="Goeker M."/>
        </authorList>
    </citation>
    <scope>NUCLEOTIDE SEQUENCE [LARGE SCALE GENOMIC DNA]</scope>
    <source>
        <strain evidence="4 7">DSM 101535</strain>
    </source>
</reference>